<dbReference type="PANTHER" id="PTHR43427">
    <property type="entry name" value="CHLORIDE CHANNEL PROTEIN CLC-E"/>
    <property type="match status" value="1"/>
</dbReference>
<keyword evidence="12" id="KW-1185">Reference proteome</keyword>
<feature type="transmembrane region" description="Helical" evidence="10">
    <location>
        <begin position="381"/>
        <end position="406"/>
    </location>
</feature>
<dbReference type="InterPro" id="IPR014743">
    <property type="entry name" value="Cl-channel_core"/>
</dbReference>
<keyword evidence="9" id="KW-0407">Ion channel</keyword>
<feature type="transmembrane region" description="Helical" evidence="10">
    <location>
        <begin position="31"/>
        <end position="52"/>
    </location>
</feature>
<accession>A0A2M9BL55</accession>
<dbReference type="OrthoDB" id="9812438at2"/>
<evidence type="ECO:0000256" key="8">
    <source>
        <dbReference type="ARBA" id="ARBA00023214"/>
    </source>
</evidence>
<keyword evidence="4 10" id="KW-1133">Transmembrane helix</keyword>
<protein>
    <submittedName>
        <fullName evidence="11">H+/Cl-antiporter ClcA</fullName>
    </submittedName>
</protein>
<feature type="transmembrane region" description="Helical" evidence="10">
    <location>
        <begin position="412"/>
        <end position="432"/>
    </location>
</feature>
<evidence type="ECO:0000313" key="12">
    <source>
        <dbReference type="Proteomes" id="UP000228535"/>
    </source>
</evidence>
<evidence type="ECO:0000256" key="10">
    <source>
        <dbReference type="SAM" id="Phobius"/>
    </source>
</evidence>
<sequence>MPASPTRYARVLAWFDRHVIERLYSDRVRRLILQSFPFWFASIVVGIVAVGYEKLFVWAEQTSFTWLRAQPLLVFIVTPLAFLASWALVQRWAPAARGSGIPQVMAGIELSTPGHHHRTGYLLSLKVAVVKVLSSVALLLGGGIIGREGPTIQISAAIFRAINRLQPTGWPQLSRQIALVTGGAAGLAAAFNTPLGGIVFVVEELTQMHMARFRMAVFSAVIVAGLTAQAILGPYLYLGYPTVTPHAGWFLATVALVAVICGLAGAFFAKSLLWLNAYRRRFATLPQQAGWVLGCGLLLAGLIYLTGTEGMGTGKPIINRLLFQNDGQTPWYLFPVRFAGMALSYSGGGAGGVFATSLSAGAVLGDGLCRLGQVPLADRNLLILVSMVGFLTGVVRSPFTAAILVLEMTDRHGAIFQLLLSGMMAQAVATLVDSHSLYEHLKTSFLRETLSQELPPATPIAPK</sequence>
<evidence type="ECO:0000256" key="5">
    <source>
        <dbReference type="ARBA" id="ARBA00023065"/>
    </source>
</evidence>
<reference evidence="11 12" key="1">
    <citation type="submission" date="2017-11" db="EMBL/GenBank/DDBJ databases">
        <title>Genomic Encyclopedia of Archaeal and Bacterial Type Strains, Phase II (KMG-II): From Individual Species to Whole Genera.</title>
        <authorList>
            <person name="Goeker M."/>
        </authorList>
    </citation>
    <scope>NUCLEOTIDE SEQUENCE [LARGE SCALE GENOMIC DNA]</scope>
    <source>
        <strain evidence="11 12">DSM 11115</strain>
    </source>
</reference>
<proteinExistence type="predicted"/>
<keyword evidence="5" id="KW-0406">Ion transport</keyword>
<dbReference type="InterPro" id="IPR001807">
    <property type="entry name" value="ClC"/>
</dbReference>
<evidence type="ECO:0000256" key="3">
    <source>
        <dbReference type="ARBA" id="ARBA00022692"/>
    </source>
</evidence>
<evidence type="ECO:0000256" key="1">
    <source>
        <dbReference type="ARBA" id="ARBA00004141"/>
    </source>
</evidence>
<evidence type="ECO:0000256" key="9">
    <source>
        <dbReference type="ARBA" id="ARBA00023303"/>
    </source>
</evidence>
<feature type="transmembrane region" description="Helical" evidence="10">
    <location>
        <begin position="249"/>
        <end position="269"/>
    </location>
</feature>
<dbReference type="GO" id="GO:0034707">
    <property type="term" value="C:chloride channel complex"/>
    <property type="evidence" value="ECO:0007669"/>
    <property type="project" value="UniProtKB-KW"/>
</dbReference>
<keyword evidence="7" id="KW-0869">Chloride channel</keyword>
<comment type="caution">
    <text evidence="11">The sequence shown here is derived from an EMBL/GenBank/DDBJ whole genome shotgun (WGS) entry which is preliminary data.</text>
</comment>
<dbReference type="SUPFAM" id="SSF81340">
    <property type="entry name" value="Clc chloride channel"/>
    <property type="match status" value="1"/>
</dbReference>
<keyword evidence="8" id="KW-0868">Chloride</keyword>
<dbReference type="EMBL" id="PGFA01000001">
    <property type="protein sequence ID" value="PJJ58686.1"/>
    <property type="molecule type" value="Genomic_DNA"/>
</dbReference>
<keyword evidence="3 10" id="KW-0812">Transmembrane</keyword>
<evidence type="ECO:0000313" key="11">
    <source>
        <dbReference type="EMBL" id="PJJ58686.1"/>
    </source>
</evidence>
<keyword evidence="6 10" id="KW-0472">Membrane</keyword>
<dbReference type="AlphaFoldDB" id="A0A2M9BL55"/>
<keyword evidence="2" id="KW-0813">Transport</keyword>
<evidence type="ECO:0000256" key="7">
    <source>
        <dbReference type="ARBA" id="ARBA00023173"/>
    </source>
</evidence>
<feature type="transmembrane region" description="Helical" evidence="10">
    <location>
        <begin position="72"/>
        <end position="89"/>
    </location>
</feature>
<dbReference type="Gene3D" id="1.10.3080.10">
    <property type="entry name" value="Clc chloride channel"/>
    <property type="match status" value="1"/>
</dbReference>
<dbReference type="PANTHER" id="PTHR43427:SF6">
    <property type="entry name" value="CHLORIDE CHANNEL PROTEIN CLC-E"/>
    <property type="match status" value="1"/>
</dbReference>
<feature type="transmembrane region" description="Helical" evidence="10">
    <location>
        <begin position="177"/>
        <end position="201"/>
    </location>
</feature>
<evidence type="ECO:0000256" key="4">
    <source>
        <dbReference type="ARBA" id="ARBA00022989"/>
    </source>
</evidence>
<dbReference type="Pfam" id="PF00654">
    <property type="entry name" value="Voltage_CLC"/>
    <property type="match status" value="1"/>
</dbReference>
<gene>
    <name evidence="11" type="ORF">CLV45_0096</name>
</gene>
<dbReference type="CDD" id="cd01034">
    <property type="entry name" value="EriC_like"/>
    <property type="match status" value="1"/>
</dbReference>
<feature type="transmembrane region" description="Helical" evidence="10">
    <location>
        <begin position="123"/>
        <end position="145"/>
    </location>
</feature>
<feature type="transmembrane region" description="Helical" evidence="10">
    <location>
        <begin position="342"/>
        <end position="369"/>
    </location>
</feature>
<name>A0A2M9BL55_9BACT</name>
<dbReference type="PRINTS" id="PR00762">
    <property type="entry name" value="CLCHANNEL"/>
</dbReference>
<dbReference type="GO" id="GO:0005254">
    <property type="term" value="F:chloride channel activity"/>
    <property type="evidence" value="ECO:0007669"/>
    <property type="project" value="UniProtKB-KW"/>
</dbReference>
<comment type="subcellular location">
    <subcellularLocation>
        <location evidence="1">Membrane</location>
        <topology evidence="1">Multi-pass membrane protein</topology>
    </subcellularLocation>
</comment>
<dbReference type="InterPro" id="IPR050368">
    <property type="entry name" value="ClC-type_chloride_channel"/>
</dbReference>
<dbReference type="Proteomes" id="UP000228535">
    <property type="component" value="Unassembled WGS sequence"/>
</dbReference>
<evidence type="ECO:0000256" key="2">
    <source>
        <dbReference type="ARBA" id="ARBA00022448"/>
    </source>
</evidence>
<organism evidence="11 12">
    <name type="scientific">Hymenobacter chitinivorans DSM 11115</name>
    <dbReference type="NCBI Taxonomy" id="1121954"/>
    <lineage>
        <taxon>Bacteria</taxon>
        <taxon>Pseudomonadati</taxon>
        <taxon>Bacteroidota</taxon>
        <taxon>Cytophagia</taxon>
        <taxon>Cytophagales</taxon>
        <taxon>Hymenobacteraceae</taxon>
        <taxon>Hymenobacter</taxon>
    </lineage>
</organism>
<feature type="transmembrane region" description="Helical" evidence="10">
    <location>
        <begin position="213"/>
        <end position="237"/>
    </location>
</feature>
<evidence type="ECO:0000256" key="6">
    <source>
        <dbReference type="ARBA" id="ARBA00023136"/>
    </source>
</evidence>
<dbReference type="RefSeq" id="WP_100334444.1">
    <property type="nucleotide sequence ID" value="NZ_PGFA01000001.1"/>
</dbReference>
<feature type="transmembrane region" description="Helical" evidence="10">
    <location>
        <begin position="289"/>
        <end position="307"/>
    </location>
</feature>